<organism evidence="1">
    <name type="scientific">Arion vulgaris</name>
    <dbReference type="NCBI Taxonomy" id="1028688"/>
    <lineage>
        <taxon>Eukaryota</taxon>
        <taxon>Metazoa</taxon>
        <taxon>Spiralia</taxon>
        <taxon>Lophotrochozoa</taxon>
        <taxon>Mollusca</taxon>
        <taxon>Gastropoda</taxon>
        <taxon>Heterobranchia</taxon>
        <taxon>Euthyneura</taxon>
        <taxon>Panpulmonata</taxon>
        <taxon>Eupulmonata</taxon>
        <taxon>Stylommatophora</taxon>
        <taxon>Helicina</taxon>
        <taxon>Arionoidea</taxon>
        <taxon>Arionidae</taxon>
        <taxon>Arion</taxon>
    </lineage>
</organism>
<protein>
    <submittedName>
        <fullName evidence="1">Uncharacterized protein</fullName>
    </submittedName>
</protein>
<sequence>SIYRETGSLPSIYSYRDNLEASQTLQFSTIIQHQNQVSTQLSSVSLIVFAGIGLNYYRKTDNNRNII</sequence>
<reference evidence="1" key="1">
    <citation type="submission" date="2014-12" db="EMBL/GenBank/DDBJ databases">
        <title>Insight into the proteome of Arion vulgaris.</title>
        <authorList>
            <person name="Aradska J."/>
            <person name="Bulat T."/>
            <person name="Smidak R."/>
            <person name="Sarate P."/>
            <person name="Gangsoo J."/>
            <person name="Sialana F."/>
            <person name="Bilban M."/>
            <person name="Lubec G."/>
        </authorList>
    </citation>
    <scope>NUCLEOTIDE SEQUENCE</scope>
    <source>
        <tissue evidence="1">Skin</tissue>
    </source>
</reference>
<name>A0A0B7ASI1_9EUPU</name>
<proteinExistence type="predicted"/>
<feature type="non-terminal residue" evidence="1">
    <location>
        <position position="1"/>
    </location>
</feature>
<dbReference type="AlphaFoldDB" id="A0A0B7ASI1"/>
<accession>A0A0B7ASI1</accession>
<evidence type="ECO:0000313" key="1">
    <source>
        <dbReference type="EMBL" id="CEK82880.1"/>
    </source>
</evidence>
<dbReference type="EMBL" id="HACG01036015">
    <property type="protein sequence ID" value="CEK82880.1"/>
    <property type="molecule type" value="Transcribed_RNA"/>
</dbReference>
<gene>
    <name evidence="1" type="primary">ORF134017</name>
</gene>